<dbReference type="Proteomes" id="UP000439994">
    <property type="component" value="Unassembled WGS sequence"/>
</dbReference>
<dbReference type="PANTHER" id="PTHR34290:SF2">
    <property type="entry name" value="OS04G0668800 PROTEIN"/>
    <property type="match status" value="1"/>
</dbReference>
<organism evidence="1 2">
    <name type="scientific">Psychrosphaera haliotis</name>
    <dbReference type="NCBI Taxonomy" id="555083"/>
    <lineage>
        <taxon>Bacteria</taxon>
        <taxon>Pseudomonadati</taxon>
        <taxon>Pseudomonadota</taxon>
        <taxon>Gammaproteobacteria</taxon>
        <taxon>Alteromonadales</taxon>
        <taxon>Pseudoalteromonadaceae</taxon>
        <taxon>Psychrosphaera</taxon>
    </lineage>
</organism>
<evidence type="ECO:0000313" key="2">
    <source>
        <dbReference type="Proteomes" id="UP000439994"/>
    </source>
</evidence>
<dbReference type="PANTHER" id="PTHR34290">
    <property type="entry name" value="SI:CH73-390P7.2"/>
    <property type="match status" value="1"/>
</dbReference>
<gene>
    <name evidence="1" type="ORF">GNP35_01590</name>
</gene>
<dbReference type="InterPro" id="IPR044691">
    <property type="entry name" value="DCC1_Trx"/>
</dbReference>
<reference evidence="1 2" key="1">
    <citation type="submission" date="2019-11" db="EMBL/GenBank/DDBJ databases">
        <title>P. haliotis isolates from Z. marina roots.</title>
        <authorList>
            <person name="Cohen M."/>
            <person name="Jospin G."/>
            <person name="Eisen J.A."/>
            <person name="Coil D.A."/>
        </authorList>
    </citation>
    <scope>NUCLEOTIDE SEQUENCE [LARGE SCALE GENOMIC DNA]</scope>
    <source>
        <strain evidence="1 2">UCD-MCMsp1aY</strain>
    </source>
</reference>
<dbReference type="AlphaFoldDB" id="A0A6N8F7C1"/>
<keyword evidence="2" id="KW-1185">Reference proteome</keyword>
<dbReference type="EMBL" id="WOCD01000001">
    <property type="protein sequence ID" value="MUH71299.1"/>
    <property type="molecule type" value="Genomic_DNA"/>
</dbReference>
<protein>
    <submittedName>
        <fullName evidence="1">DUF393 domain-containing protein</fullName>
    </submittedName>
</protein>
<dbReference type="RefSeq" id="WP_155693906.1">
    <property type="nucleotide sequence ID" value="NZ_WOCD01000001.1"/>
</dbReference>
<comment type="caution">
    <text evidence="1">The sequence shown here is derived from an EMBL/GenBank/DDBJ whole genome shotgun (WGS) entry which is preliminary data.</text>
</comment>
<proteinExistence type="predicted"/>
<evidence type="ECO:0000313" key="1">
    <source>
        <dbReference type="EMBL" id="MUH71299.1"/>
    </source>
</evidence>
<name>A0A6N8F7C1_9GAMM</name>
<dbReference type="Pfam" id="PF04134">
    <property type="entry name" value="DCC1-like"/>
    <property type="match status" value="1"/>
</dbReference>
<dbReference type="OrthoDB" id="5294764at2"/>
<sequence>MTQTSHDLILFYDGCCPLCVAEMKKLANADTNDAIEFINIQNSVDMSEYPNVDPDYANRILHAIDNNGTLLLGLDVTYKAWDTVGKGWLFKPLTWSWVRFFADPVYLWFAKNRYSISAFFTGKARCESCQVGRLKD</sequence>
<dbReference type="GO" id="GO:0015035">
    <property type="term" value="F:protein-disulfide reductase activity"/>
    <property type="evidence" value="ECO:0007669"/>
    <property type="project" value="InterPro"/>
</dbReference>
<dbReference type="InterPro" id="IPR007263">
    <property type="entry name" value="DCC1-like"/>
</dbReference>
<accession>A0A6N8F7C1</accession>